<dbReference type="EMBL" id="CP012670">
    <property type="protein sequence ID" value="AUX25332.1"/>
    <property type="molecule type" value="Genomic_DNA"/>
</dbReference>
<evidence type="ECO:0000313" key="2">
    <source>
        <dbReference type="Proteomes" id="UP000295781"/>
    </source>
</evidence>
<dbReference type="PANTHER" id="PTHR39338">
    <property type="entry name" value="BLL5662 PROTEIN-RELATED"/>
    <property type="match status" value="1"/>
</dbReference>
<gene>
    <name evidence="1" type="ORF">SOCEGT47_058760</name>
</gene>
<dbReference type="OrthoDB" id="9764216at2"/>
<dbReference type="AlphaFoldDB" id="A0A4V0NE89"/>
<dbReference type="InterPro" id="IPR008912">
    <property type="entry name" value="Uncharacterised_CoxE"/>
</dbReference>
<dbReference type="Proteomes" id="UP000295781">
    <property type="component" value="Chromosome"/>
</dbReference>
<organism evidence="1 2">
    <name type="scientific">Sorangium cellulosum</name>
    <name type="common">Polyangium cellulosum</name>
    <dbReference type="NCBI Taxonomy" id="56"/>
    <lineage>
        <taxon>Bacteria</taxon>
        <taxon>Pseudomonadati</taxon>
        <taxon>Myxococcota</taxon>
        <taxon>Polyangia</taxon>
        <taxon>Polyangiales</taxon>
        <taxon>Polyangiaceae</taxon>
        <taxon>Sorangium</taxon>
    </lineage>
</organism>
<sequence>MFVEFLYELRARRVPVGAQEAVGLARALAAGLHDSSLDGFYHVARALLVHSEAHLDDFDLAFAKHFRGVPVEAKAVAEELLSWLRDPVKMRALSDEERAMIEELDLEEVLRQFEERLREQRERHDGGSRWIGTGGTSPFGRGGHHPSGIQVGGSAGGRGGALASADARRYRAYRSDVTLDVRQIEVALRKLRAFAREGGERELDIEATIDATARNAGEIEIVTRPPRRPSTRVILMMDVGGSMDPHAALVSQLFSAAKRATHWKELRSYYFHNCVYGRVFRTEGLREPVSVRELLHECGRHHKLVMVGDAAMAPYELLGASISGGGGLSALEADARAPGVAWLMMLRDHFDRAAWLNPDGVGPYPHPTVDAIKSIFPMFPLTLEGLGDAVAELVRGRGRA</sequence>
<dbReference type="RefSeq" id="WP_129352181.1">
    <property type="nucleotide sequence ID" value="NZ_CP012670.1"/>
</dbReference>
<dbReference type="Pfam" id="PF05762">
    <property type="entry name" value="VWA_CoxE"/>
    <property type="match status" value="1"/>
</dbReference>
<name>A0A4V0NE89_SORCE</name>
<proteinExistence type="predicted"/>
<dbReference type="PANTHER" id="PTHR39338:SF7">
    <property type="entry name" value="BLL6692 PROTEIN"/>
    <property type="match status" value="1"/>
</dbReference>
<evidence type="ECO:0000313" key="1">
    <source>
        <dbReference type="EMBL" id="AUX25332.1"/>
    </source>
</evidence>
<protein>
    <submittedName>
        <fullName evidence="1">von Willebrand factor A</fullName>
    </submittedName>
</protein>
<reference evidence="1 2" key="1">
    <citation type="submission" date="2015-09" db="EMBL/GenBank/DDBJ databases">
        <title>Sorangium comparison.</title>
        <authorList>
            <person name="Zaburannyi N."/>
            <person name="Bunk B."/>
            <person name="Overmann J."/>
            <person name="Mueller R."/>
        </authorList>
    </citation>
    <scope>NUCLEOTIDE SEQUENCE [LARGE SCALE GENOMIC DNA]</scope>
    <source>
        <strain evidence="1 2">So ceGT47</strain>
    </source>
</reference>
<accession>A0A4V0NE89</accession>